<feature type="signal peptide" evidence="1">
    <location>
        <begin position="1"/>
        <end position="21"/>
    </location>
</feature>
<feature type="chain" id="PRO_5047344319" evidence="1">
    <location>
        <begin position="22"/>
        <end position="207"/>
    </location>
</feature>
<keyword evidence="1" id="KW-0732">Signal</keyword>
<reference evidence="3" key="1">
    <citation type="journal article" date="2019" name="Int. J. Syst. Evol. Microbiol.">
        <title>The Global Catalogue of Microorganisms (GCM) 10K type strain sequencing project: providing services to taxonomists for standard genome sequencing and annotation.</title>
        <authorList>
            <consortium name="The Broad Institute Genomics Platform"/>
            <consortium name="The Broad Institute Genome Sequencing Center for Infectious Disease"/>
            <person name="Wu L."/>
            <person name="Ma J."/>
        </authorList>
    </citation>
    <scope>NUCLEOTIDE SEQUENCE [LARGE SCALE GENOMIC DNA]</scope>
    <source>
        <strain evidence="3">CCUG 62221</strain>
    </source>
</reference>
<gene>
    <name evidence="2" type="ORF">ACFQ5N_13270</name>
</gene>
<dbReference type="Pfam" id="PF19630">
    <property type="entry name" value="DUF6134"/>
    <property type="match status" value="1"/>
</dbReference>
<keyword evidence="3" id="KW-1185">Reference proteome</keyword>
<dbReference type="Proteomes" id="UP001597241">
    <property type="component" value="Unassembled WGS sequence"/>
</dbReference>
<dbReference type="InterPro" id="IPR045767">
    <property type="entry name" value="DUF6134"/>
</dbReference>
<dbReference type="RefSeq" id="WP_386810173.1">
    <property type="nucleotide sequence ID" value="NZ_JBHTMV010000009.1"/>
</dbReference>
<organism evidence="2 3">
    <name type="scientific">Lutibacter holmesii</name>
    <dbReference type="NCBI Taxonomy" id="1137985"/>
    <lineage>
        <taxon>Bacteria</taxon>
        <taxon>Pseudomonadati</taxon>
        <taxon>Bacteroidota</taxon>
        <taxon>Flavobacteriia</taxon>
        <taxon>Flavobacteriales</taxon>
        <taxon>Flavobacteriaceae</taxon>
        <taxon>Lutibacter</taxon>
    </lineage>
</organism>
<sequence>MIFQKIKFLIFLLLCGLSCFAQDQHKLAVYNIRAMGMNIGTITVQEKIEGENLFVEATSDVEVCLIFKIRAKYMQSSRYRNGVLQESLLKTYKRGKLNSTTRLAINDNGYIMDKDGKISQINDVINYSGSSLWFHEPKEGASMYFEISGEKAIVKLISPHKYSIKHPNNGNKNEYTFKKGILKNALIKHSLANVYLSLQEVTESVPN</sequence>
<proteinExistence type="predicted"/>
<evidence type="ECO:0000313" key="3">
    <source>
        <dbReference type="Proteomes" id="UP001597241"/>
    </source>
</evidence>
<evidence type="ECO:0000313" key="2">
    <source>
        <dbReference type="EMBL" id="MFD1294808.1"/>
    </source>
</evidence>
<comment type="caution">
    <text evidence="2">The sequence shown here is derived from an EMBL/GenBank/DDBJ whole genome shotgun (WGS) entry which is preliminary data.</text>
</comment>
<protein>
    <submittedName>
        <fullName evidence="2">DUF6134 family protein</fullName>
    </submittedName>
</protein>
<accession>A0ABW3WTA2</accession>
<evidence type="ECO:0000256" key="1">
    <source>
        <dbReference type="SAM" id="SignalP"/>
    </source>
</evidence>
<dbReference type="EMBL" id="JBHTMV010000009">
    <property type="protein sequence ID" value="MFD1294808.1"/>
    <property type="molecule type" value="Genomic_DNA"/>
</dbReference>
<name>A0ABW3WTA2_9FLAO</name>